<gene>
    <name evidence="1" type="ORF">MESINF_2392</name>
</gene>
<organism evidence="1 2">
    <name type="scientific">Mesotoga infera</name>
    <dbReference type="NCBI Taxonomy" id="1236046"/>
    <lineage>
        <taxon>Bacteria</taxon>
        <taxon>Thermotogati</taxon>
        <taxon>Thermotogota</taxon>
        <taxon>Thermotogae</taxon>
        <taxon>Kosmotogales</taxon>
        <taxon>Kosmotogaceae</taxon>
        <taxon>Mesotoga</taxon>
    </lineage>
</organism>
<proteinExistence type="predicted"/>
<dbReference type="Proteomes" id="UP000250796">
    <property type="component" value="Chromosome MESINF"/>
</dbReference>
<dbReference type="EMBL" id="LS974202">
    <property type="protein sequence ID" value="SSC13832.1"/>
    <property type="molecule type" value="Genomic_DNA"/>
</dbReference>
<dbReference type="AlphaFoldDB" id="A0A7Z7LH21"/>
<evidence type="ECO:0000313" key="2">
    <source>
        <dbReference type="Proteomes" id="UP000250796"/>
    </source>
</evidence>
<protein>
    <submittedName>
        <fullName evidence="1">Uncharacterized protein</fullName>
    </submittedName>
</protein>
<keyword evidence="2" id="KW-1185">Reference proteome</keyword>
<dbReference type="RefSeq" id="WP_169699956.1">
    <property type="nucleotide sequence ID" value="NZ_LS974202.1"/>
</dbReference>
<accession>A0A7Z7LH21</accession>
<name>A0A7Z7LH21_9BACT</name>
<evidence type="ECO:0000313" key="1">
    <source>
        <dbReference type="EMBL" id="SSC13832.1"/>
    </source>
</evidence>
<sequence>MQITGFNLKIDYLAYVVGTVSDHILHIDRKDFSLRELCGQNRFILITPASGIEDGG</sequence>
<reference evidence="1 2" key="1">
    <citation type="submission" date="2017-01" db="EMBL/GenBank/DDBJ databases">
        <authorList>
            <person name="Erauso G."/>
        </authorList>
    </citation>
    <scope>NUCLEOTIDE SEQUENCE [LARGE SCALE GENOMIC DNA]</scope>
    <source>
        <strain evidence="1">MESINF1</strain>
    </source>
</reference>
<dbReference type="KEGG" id="minf:MESINF_2392"/>